<dbReference type="GO" id="GO:0009451">
    <property type="term" value="P:RNA modification"/>
    <property type="evidence" value="ECO:0007669"/>
    <property type="project" value="InterPro"/>
</dbReference>
<dbReference type="PROSITE" id="PS51375">
    <property type="entry name" value="PPR"/>
    <property type="match status" value="7"/>
</dbReference>
<evidence type="ECO:0000256" key="1">
    <source>
        <dbReference type="ARBA" id="ARBA00022737"/>
    </source>
</evidence>
<comment type="caution">
    <text evidence="3">The sequence shown here is derived from an EMBL/GenBank/DDBJ whole genome shotgun (WGS) entry which is preliminary data.</text>
</comment>
<dbReference type="GO" id="GO:0003723">
    <property type="term" value="F:RNA binding"/>
    <property type="evidence" value="ECO:0007669"/>
    <property type="project" value="InterPro"/>
</dbReference>
<feature type="repeat" description="PPR" evidence="2">
    <location>
        <begin position="431"/>
        <end position="465"/>
    </location>
</feature>
<dbReference type="InterPro" id="IPR046960">
    <property type="entry name" value="PPR_At4g14850-like_plant"/>
</dbReference>
<dbReference type="FunFam" id="1.25.40.10:FF:000125">
    <property type="entry name" value="Pentatricopeptide repeat-containing protein"/>
    <property type="match status" value="1"/>
</dbReference>
<feature type="repeat" description="PPR" evidence="2">
    <location>
        <begin position="262"/>
        <end position="292"/>
    </location>
</feature>
<keyword evidence="1" id="KW-0677">Repeat</keyword>
<dbReference type="PANTHER" id="PTHR47926:SF545">
    <property type="entry name" value="PENTACOTRIPEPTIDE-REPEAT REGION OF PRORP DOMAIN-CONTAINING PROTEIN"/>
    <property type="match status" value="1"/>
</dbReference>
<dbReference type="InterPro" id="IPR002885">
    <property type="entry name" value="PPR_rpt"/>
</dbReference>
<feature type="repeat" description="PPR" evidence="2">
    <location>
        <begin position="396"/>
        <end position="430"/>
    </location>
</feature>
<dbReference type="EMBL" id="JAIWQS010000004">
    <property type="protein sequence ID" value="KAJ8767633.1"/>
    <property type="molecule type" value="Genomic_DNA"/>
</dbReference>
<evidence type="ECO:0000256" key="2">
    <source>
        <dbReference type="PROSITE-ProRule" id="PRU00708"/>
    </source>
</evidence>
<evidence type="ECO:0008006" key="5">
    <source>
        <dbReference type="Google" id="ProtNLM"/>
    </source>
</evidence>
<name>A0AAV8TN70_9ROSI</name>
<accession>A0AAV8TN70</accession>
<dbReference type="Gene3D" id="1.25.40.10">
    <property type="entry name" value="Tetratricopeptide repeat domain"/>
    <property type="match status" value="5"/>
</dbReference>
<protein>
    <recommendedName>
        <fullName evidence="5">Pentatricopeptide repeat-containing protein</fullName>
    </recommendedName>
</protein>
<evidence type="ECO:0000313" key="4">
    <source>
        <dbReference type="Proteomes" id="UP001159364"/>
    </source>
</evidence>
<feature type="repeat" description="PPR" evidence="2">
    <location>
        <begin position="293"/>
        <end position="327"/>
    </location>
</feature>
<sequence>MLTTGVKTILNSGLTTNQAKQVHAQLLINALHNLESLLVRQILLSVLSYSTSVYRYVQKILYYSQNPDAFSWSCTIRYLSQQAQFKEALSLYVDMRRLGMSPSSFAVSSALRACARIADDIGGISIHAESYRYGFCGCVFVETALVDLYSKLGHLDIAQKVFDEMDEKNVVSWNSILYGYLKYGNLVEARKVFDQIPRKDVVSWNSMISGYAKMGDMDQASLLFEKMPERNSASWNTIISGYVDSGDLESARRLFDEMPHRTNVSWITMIAGYSKSGNVESASKLFVQMVKKDLPSYNAMISCFAQNSRPKEALQLFHKMLEDKVEIQPDGKTLVSVISACSQLGDLTLGSWVESYIFHKGMEFDDRLVTALIDLYMKCGNFIKAYELFHGLEKKDVVAYSAMVWGCGINGKVADAIKLFEGMLNAQIRPNLVTYTGILTACNHSGLVDEGTRYFKTMRDHDLVPCIDHYAIIVDLLGRAGRLQEAYELIKSMPMHPNAGVWGALLLACAVHNNVEYGEIAARHCFELEPKNTAYYSLLAKIYASVGRWDGARRLRKVVEEKKLDKIPGCSWMESI</sequence>
<dbReference type="PANTHER" id="PTHR47926">
    <property type="entry name" value="PENTATRICOPEPTIDE REPEAT-CONTAINING PROTEIN"/>
    <property type="match status" value="1"/>
</dbReference>
<dbReference type="FunFam" id="1.25.40.10:FF:001097">
    <property type="entry name" value="Pentatricopeptide repeat-containing protein At4g22760"/>
    <property type="match status" value="1"/>
</dbReference>
<feature type="repeat" description="PPR" evidence="2">
    <location>
        <begin position="200"/>
        <end position="234"/>
    </location>
</feature>
<dbReference type="Pfam" id="PF13041">
    <property type="entry name" value="PPR_2"/>
    <property type="match status" value="2"/>
</dbReference>
<gene>
    <name evidence="3" type="ORF">K2173_018191</name>
</gene>
<dbReference type="AlphaFoldDB" id="A0AAV8TN70"/>
<dbReference type="InterPro" id="IPR011990">
    <property type="entry name" value="TPR-like_helical_dom_sf"/>
</dbReference>
<feature type="repeat" description="PPR" evidence="2">
    <location>
        <begin position="68"/>
        <end position="102"/>
    </location>
</feature>
<feature type="repeat" description="PPR" evidence="2">
    <location>
        <begin position="169"/>
        <end position="199"/>
    </location>
</feature>
<dbReference type="GO" id="GO:0048731">
    <property type="term" value="P:system development"/>
    <property type="evidence" value="ECO:0007669"/>
    <property type="project" value="UniProtKB-ARBA"/>
</dbReference>
<keyword evidence="4" id="KW-1185">Reference proteome</keyword>
<dbReference type="Pfam" id="PF01535">
    <property type="entry name" value="PPR"/>
    <property type="match status" value="7"/>
</dbReference>
<dbReference type="Proteomes" id="UP001159364">
    <property type="component" value="Linkage Group LG04"/>
</dbReference>
<evidence type="ECO:0000313" key="3">
    <source>
        <dbReference type="EMBL" id="KAJ8767633.1"/>
    </source>
</evidence>
<reference evidence="3 4" key="1">
    <citation type="submission" date="2021-09" db="EMBL/GenBank/DDBJ databases">
        <title>Genomic insights and catalytic innovation underlie evolution of tropane alkaloids biosynthesis.</title>
        <authorList>
            <person name="Wang Y.-J."/>
            <person name="Tian T."/>
            <person name="Huang J.-P."/>
            <person name="Huang S.-X."/>
        </authorList>
    </citation>
    <scope>NUCLEOTIDE SEQUENCE [LARGE SCALE GENOMIC DNA]</scope>
    <source>
        <strain evidence="3">KIB-2018</strain>
        <tissue evidence="3">Leaf</tissue>
    </source>
</reference>
<proteinExistence type="predicted"/>
<dbReference type="NCBIfam" id="TIGR00756">
    <property type="entry name" value="PPR"/>
    <property type="match status" value="8"/>
</dbReference>
<dbReference type="InterPro" id="IPR046848">
    <property type="entry name" value="E_motif"/>
</dbReference>
<dbReference type="SUPFAM" id="SSF48452">
    <property type="entry name" value="TPR-like"/>
    <property type="match status" value="1"/>
</dbReference>
<organism evidence="3 4">
    <name type="scientific">Erythroxylum novogranatense</name>
    <dbReference type="NCBI Taxonomy" id="1862640"/>
    <lineage>
        <taxon>Eukaryota</taxon>
        <taxon>Viridiplantae</taxon>
        <taxon>Streptophyta</taxon>
        <taxon>Embryophyta</taxon>
        <taxon>Tracheophyta</taxon>
        <taxon>Spermatophyta</taxon>
        <taxon>Magnoliopsida</taxon>
        <taxon>eudicotyledons</taxon>
        <taxon>Gunneridae</taxon>
        <taxon>Pentapetalae</taxon>
        <taxon>rosids</taxon>
        <taxon>fabids</taxon>
        <taxon>Malpighiales</taxon>
        <taxon>Erythroxylaceae</taxon>
        <taxon>Erythroxylum</taxon>
    </lineage>
</organism>
<dbReference type="Pfam" id="PF20431">
    <property type="entry name" value="E_motif"/>
    <property type="match status" value="1"/>
</dbReference>